<feature type="region of interest" description="Disordered" evidence="1">
    <location>
        <begin position="896"/>
        <end position="945"/>
    </location>
</feature>
<dbReference type="PROSITE" id="PS50003">
    <property type="entry name" value="PH_DOMAIN"/>
    <property type="match status" value="1"/>
</dbReference>
<dbReference type="SUPFAM" id="SSF50729">
    <property type="entry name" value="PH domain-like"/>
    <property type="match status" value="1"/>
</dbReference>
<dbReference type="Gene3D" id="2.30.29.30">
    <property type="entry name" value="Pleckstrin-homology domain (PH domain)/Phosphotyrosine-binding domain (PTB)"/>
    <property type="match status" value="1"/>
</dbReference>
<sequence>MTAAVAVTNCLVNLDMTDPAKWHGTVPGKIETRVERNGQSSEAERASDLESPHTPPILPDLTFGKESLAQMLTVGYGEVSKKDVSKRRERAAQITPISTHRLSHDHDTRRTSGGSSISGSSAVPNQRVLARDLSQKRPQSVAVGFTLGPPSEDSPEETVAETILDVIRTRRLSFNGHQDDHLAALQTLAKSSSSSAIVNLAAPSTSPPGSLDNSTPLVDEPREIRHAEAPYVGPILPKSIDPILPTTVAVRAPSILSEGKSEDDRTIKRAMIVNELLETERMYVNDLRTLIESFFDRLNAVSWLPNDKKFSLMRNASELYKFQQEFLLLLESAINTANEASEDAILPMSQVFLEMEQRFDVYSQYCTHHDGAIKILTEYENRPEMVTFLRDFRGLAQTKLDVKDYLIKPVQRLCRYPLLLSEMIKATPVDSDQFNALLAAHTVMQNVALEIDSAKWRMENMQRTDRFFSRLESAHADLPSRLEVGDLVLSGALYVVNHDQYTVKFRYRGVFLFPEYIYVVKPRRMTAYTLKFCLSLSSCEFIPLGNGESVLPNAWRLKNSEGDQYYDFCATSEKERAVWAETLSRLARAAWARRSTPDTPKGEGDASVESYMDPPMDALDLRRTSSAGSINTMNSIISKTDAFVGRERSHSAQQTQQTVSNARKKERHFWRQSSVDLRFDIFGEIPAGPPNTYGTVGTEQQHPKGALNRRGSVDLRLLDVLTPLIEAGGVSPLPTTKSVPDLQGFRRKSSAFDPDFRATDEYQNVRIAPHSPVHHHSIPPPVVPSRGWSDPAVTGLSSGGTNSSSSLHRLSEDGSTDDPDSPKKASDKAQDDSWLQSPGGTSRMNSGSGHVGKYPHRNENGATYLPPRTSSFSNSAPLLNRYPSRSSISSWVSDRSEWNVPLPSSPPARPGVRSSGGYATVGPGYTPESDDQNPTKQRRNNLMRRTWSQFFQGGKGIKGAFRIGKGRD</sequence>
<feature type="domain" description="DH" evidence="3">
    <location>
        <begin position="268"/>
        <end position="454"/>
    </location>
</feature>
<dbReference type="PROSITE" id="PS50010">
    <property type="entry name" value="DH_2"/>
    <property type="match status" value="1"/>
</dbReference>
<dbReference type="STRING" id="645134.A0A0L0HC13"/>
<dbReference type="Pfam" id="PF00621">
    <property type="entry name" value="RhoGEF"/>
    <property type="match status" value="1"/>
</dbReference>
<feature type="region of interest" description="Disordered" evidence="1">
    <location>
        <begin position="769"/>
        <end position="879"/>
    </location>
</feature>
<dbReference type="CDD" id="cd00821">
    <property type="entry name" value="PH"/>
    <property type="match status" value="1"/>
</dbReference>
<organism evidence="4 5">
    <name type="scientific">Spizellomyces punctatus (strain DAOM BR117)</name>
    <dbReference type="NCBI Taxonomy" id="645134"/>
    <lineage>
        <taxon>Eukaryota</taxon>
        <taxon>Fungi</taxon>
        <taxon>Fungi incertae sedis</taxon>
        <taxon>Chytridiomycota</taxon>
        <taxon>Chytridiomycota incertae sedis</taxon>
        <taxon>Chytridiomycetes</taxon>
        <taxon>Spizellomycetales</taxon>
        <taxon>Spizellomycetaceae</taxon>
        <taxon>Spizellomyces</taxon>
    </lineage>
</organism>
<dbReference type="InterPro" id="IPR001849">
    <property type="entry name" value="PH_domain"/>
</dbReference>
<dbReference type="OrthoDB" id="1716625at2759"/>
<evidence type="ECO:0008006" key="6">
    <source>
        <dbReference type="Google" id="ProtNLM"/>
    </source>
</evidence>
<protein>
    <recommendedName>
        <fullName evidence="6">DH domain-containing protein</fullName>
    </recommendedName>
</protein>
<accession>A0A0L0HC13</accession>
<evidence type="ECO:0000256" key="1">
    <source>
        <dbReference type="SAM" id="MobiDB-lite"/>
    </source>
</evidence>
<dbReference type="GO" id="GO:0005085">
    <property type="term" value="F:guanyl-nucleotide exchange factor activity"/>
    <property type="evidence" value="ECO:0007669"/>
    <property type="project" value="InterPro"/>
</dbReference>
<dbReference type="GO" id="GO:0005829">
    <property type="term" value="C:cytosol"/>
    <property type="evidence" value="ECO:0007669"/>
    <property type="project" value="TreeGrafter"/>
</dbReference>
<dbReference type="SMART" id="SM00233">
    <property type="entry name" value="PH"/>
    <property type="match status" value="1"/>
</dbReference>
<name>A0A0L0HC13_SPIPD</name>
<dbReference type="Pfam" id="PF22697">
    <property type="entry name" value="SOS1_NGEF_PH"/>
    <property type="match status" value="1"/>
</dbReference>
<dbReference type="InterPro" id="IPR055251">
    <property type="entry name" value="SOS1_NGEF_PH"/>
</dbReference>
<feature type="region of interest" description="Disordered" evidence="1">
    <location>
        <begin position="80"/>
        <end position="124"/>
    </location>
</feature>
<keyword evidence="5" id="KW-1185">Reference proteome</keyword>
<dbReference type="InterPro" id="IPR000219">
    <property type="entry name" value="DH_dom"/>
</dbReference>
<proteinExistence type="predicted"/>
<feature type="compositionally biased region" description="Low complexity" evidence="1">
    <location>
        <begin position="794"/>
        <end position="807"/>
    </location>
</feature>
<evidence type="ECO:0000259" key="2">
    <source>
        <dbReference type="PROSITE" id="PS50003"/>
    </source>
</evidence>
<dbReference type="PANTHER" id="PTHR45834">
    <property type="entry name" value="RHO GUANINE NUCLEOTIDE EXCHANGE FACTOR 9-RELATED"/>
    <property type="match status" value="1"/>
</dbReference>
<dbReference type="InterPro" id="IPR035899">
    <property type="entry name" value="DBL_dom_sf"/>
</dbReference>
<reference evidence="4 5" key="1">
    <citation type="submission" date="2009-08" db="EMBL/GenBank/DDBJ databases">
        <title>The Genome Sequence of Spizellomyces punctatus strain DAOM BR117.</title>
        <authorList>
            <consortium name="The Broad Institute Genome Sequencing Platform"/>
            <person name="Russ C."/>
            <person name="Cuomo C."/>
            <person name="Shea T."/>
            <person name="Young S.K."/>
            <person name="Zeng Q."/>
            <person name="Koehrsen M."/>
            <person name="Haas B."/>
            <person name="Borodovsky M."/>
            <person name="Guigo R."/>
            <person name="Alvarado L."/>
            <person name="Berlin A."/>
            <person name="Bochicchio J."/>
            <person name="Borenstein D."/>
            <person name="Chapman S."/>
            <person name="Chen Z."/>
            <person name="Engels R."/>
            <person name="Freedman E."/>
            <person name="Gellesch M."/>
            <person name="Goldberg J."/>
            <person name="Griggs A."/>
            <person name="Gujja S."/>
            <person name="Heiman D."/>
            <person name="Hepburn T."/>
            <person name="Howarth C."/>
            <person name="Jen D."/>
            <person name="Larson L."/>
            <person name="Lewis B."/>
            <person name="Mehta T."/>
            <person name="Park D."/>
            <person name="Pearson M."/>
            <person name="Roberts A."/>
            <person name="Saif S."/>
            <person name="Shenoy N."/>
            <person name="Sisk P."/>
            <person name="Stolte C."/>
            <person name="Sykes S."/>
            <person name="Thomson T."/>
            <person name="Walk T."/>
            <person name="White J."/>
            <person name="Yandava C."/>
            <person name="Burger G."/>
            <person name="Gray M.W."/>
            <person name="Holland P.W.H."/>
            <person name="King N."/>
            <person name="Lang F.B.F."/>
            <person name="Roger A.J."/>
            <person name="Ruiz-Trillo I."/>
            <person name="Lander E."/>
            <person name="Nusbaum C."/>
        </authorList>
    </citation>
    <scope>NUCLEOTIDE SEQUENCE [LARGE SCALE GENOMIC DNA]</scope>
    <source>
        <strain evidence="4 5">DAOM BR117</strain>
    </source>
</reference>
<feature type="compositionally biased region" description="Basic and acidic residues" evidence="1">
    <location>
        <begin position="820"/>
        <end position="831"/>
    </location>
</feature>
<evidence type="ECO:0000259" key="3">
    <source>
        <dbReference type="PROSITE" id="PS50010"/>
    </source>
</evidence>
<dbReference type="CDD" id="cd00160">
    <property type="entry name" value="RhoGEF"/>
    <property type="match status" value="1"/>
</dbReference>
<dbReference type="Gene3D" id="1.20.900.10">
    <property type="entry name" value="Dbl homology (DH) domain"/>
    <property type="match status" value="1"/>
</dbReference>
<dbReference type="SMART" id="SM00325">
    <property type="entry name" value="RhoGEF"/>
    <property type="match status" value="1"/>
</dbReference>
<dbReference type="InterPro" id="IPR011993">
    <property type="entry name" value="PH-like_dom_sf"/>
</dbReference>
<gene>
    <name evidence="4" type="ORF">SPPG_06701</name>
</gene>
<feature type="domain" description="PH" evidence="2">
    <location>
        <begin position="486"/>
        <end position="588"/>
    </location>
</feature>
<dbReference type="VEuPathDB" id="FungiDB:SPPG_06701"/>
<dbReference type="RefSeq" id="XP_016606348.1">
    <property type="nucleotide sequence ID" value="XM_016754904.1"/>
</dbReference>
<dbReference type="Proteomes" id="UP000053201">
    <property type="component" value="Unassembled WGS sequence"/>
</dbReference>
<dbReference type="PANTHER" id="PTHR45834:SF3">
    <property type="entry name" value="RHO GUANINE NUCLEOTIDE EXCHANGE FACTOR 3, ISOFORM L"/>
    <property type="match status" value="1"/>
</dbReference>
<evidence type="ECO:0000313" key="4">
    <source>
        <dbReference type="EMBL" id="KNC98308.1"/>
    </source>
</evidence>
<feature type="compositionally biased region" description="Basic and acidic residues" evidence="1">
    <location>
        <begin position="30"/>
        <end position="51"/>
    </location>
</feature>
<feature type="compositionally biased region" description="Low complexity" evidence="1">
    <location>
        <begin position="112"/>
        <end position="121"/>
    </location>
</feature>
<evidence type="ECO:0000313" key="5">
    <source>
        <dbReference type="Proteomes" id="UP000053201"/>
    </source>
</evidence>
<dbReference type="EMBL" id="KQ257461">
    <property type="protein sequence ID" value="KNC98308.1"/>
    <property type="molecule type" value="Genomic_DNA"/>
</dbReference>
<dbReference type="SUPFAM" id="SSF48065">
    <property type="entry name" value="DBL homology domain (DH-domain)"/>
    <property type="match status" value="1"/>
</dbReference>
<dbReference type="AlphaFoldDB" id="A0A0L0HC13"/>
<dbReference type="InterPro" id="IPR053086">
    <property type="entry name" value="RhoGEF_domain"/>
</dbReference>
<dbReference type="InParanoid" id="A0A0L0HC13"/>
<feature type="compositionally biased region" description="Polar residues" evidence="1">
    <location>
        <begin position="833"/>
        <end position="848"/>
    </location>
</feature>
<dbReference type="GeneID" id="27689989"/>
<feature type="region of interest" description="Disordered" evidence="1">
    <location>
        <begin position="25"/>
        <end position="61"/>
    </location>
</feature>
<dbReference type="eggNOG" id="KOG3519">
    <property type="taxonomic scope" value="Eukaryota"/>
</dbReference>
<feature type="compositionally biased region" description="Polar residues" evidence="1">
    <location>
        <begin position="868"/>
        <end position="877"/>
    </location>
</feature>